<dbReference type="PANTHER" id="PTHR23504">
    <property type="entry name" value="MAJOR FACILITATOR SUPERFAMILY DOMAIN-CONTAINING PROTEIN 10"/>
    <property type="match status" value="1"/>
</dbReference>
<comment type="subcellular location">
    <subcellularLocation>
        <location evidence="1">Membrane</location>
        <topology evidence="1">Multi-pass membrane protein</topology>
    </subcellularLocation>
</comment>
<feature type="transmembrane region" description="Helical" evidence="6">
    <location>
        <begin position="89"/>
        <end position="107"/>
    </location>
</feature>
<feature type="transmembrane region" description="Helical" evidence="6">
    <location>
        <begin position="195"/>
        <end position="217"/>
    </location>
</feature>
<evidence type="ECO:0000256" key="1">
    <source>
        <dbReference type="ARBA" id="ARBA00004141"/>
    </source>
</evidence>
<dbReference type="Gene3D" id="1.20.1250.20">
    <property type="entry name" value="MFS general substrate transporter like domains"/>
    <property type="match status" value="1"/>
</dbReference>
<evidence type="ECO:0000256" key="6">
    <source>
        <dbReference type="SAM" id="Phobius"/>
    </source>
</evidence>
<evidence type="ECO:0000256" key="3">
    <source>
        <dbReference type="ARBA" id="ARBA00022692"/>
    </source>
</evidence>
<feature type="transmembrane region" description="Helical" evidence="6">
    <location>
        <begin position="514"/>
        <end position="532"/>
    </location>
</feature>
<dbReference type="InterPro" id="IPR011701">
    <property type="entry name" value="MFS"/>
</dbReference>
<feature type="transmembrane region" description="Helical" evidence="6">
    <location>
        <begin position="146"/>
        <end position="165"/>
    </location>
</feature>
<accession>A0ABP0ZNZ0</accession>
<keyword evidence="2" id="KW-0813">Transport</keyword>
<proteinExistence type="predicted"/>
<keyword evidence="4 6" id="KW-1133">Transmembrane helix</keyword>
<dbReference type="GeneID" id="92208031"/>
<evidence type="ECO:0000313" key="9">
    <source>
        <dbReference type="Proteomes" id="UP001497383"/>
    </source>
</evidence>
<organism evidence="8 9">
    <name type="scientific">Lodderomyces beijingensis</name>
    <dbReference type="NCBI Taxonomy" id="1775926"/>
    <lineage>
        <taxon>Eukaryota</taxon>
        <taxon>Fungi</taxon>
        <taxon>Dikarya</taxon>
        <taxon>Ascomycota</taxon>
        <taxon>Saccharomycotina</taxon>
        <taxon>Pichiomycetes</taxon>
        <taxon>Debaryomycetaceae</taxon>
        <taxon>Candida/Lodderomyces clade</taxon>
        <taxon>Lodderomyces</taxon>
    </lineage>
</organism>
<feature type="transmembrane region" description="Helical" evidence="6">
    <location>
        <begin position="113"/>
        <end position="134"/>
    </location>
</feature>
<dbReference type="PROSITE" id="PS50850">
    <property type="entry name" value="MFS"/>
    <property type="match status" value="1"/>
</dbReference>
<evidence type="ECO:0000259" key="7">
    <source>
        <dbReference type="PROSITE" id="PS50850"/>
    </source>
</evidence>
<gene>
    <name evidence="8" type="ORF">LODBEIA_P28350</name>
</gene>
<feature type="transmembrane region" description="Helical" evidence="6">
    <location>
        <begin position="444"/>
        <end position="467"/>
    </location>
</feature>
<feature type="transmembrane region" description="Helical" evidence="6">
    <location>
        <begin position="55"/>
        <end position="77"/>
    </location>
</feature>
<name>A0ABP0ZNZ0_9ASCO</name>
<feature type="transmembrane region" description="Helical" evidence="6">
    <location>
        <begin position="20"/>
        <end position="43"/>
    </location>
</feature>
<dbReference type="EMBL" id="OZ022407">
    <property type="protein sequence ID" value="CAK9438611.1"/>
    <property type="molecule type" value="Genomic_DNA"/>
</dbReference>
<feature type="domain" description="Major facilitator superfamily (MFS) profile" evidence="7">
    <location>
        <begin position="17"/>
        <end position="538"/>
    </location>
</feature>
<dbReference type="Proteomes" id="UP001497383">
    <property type="component" value="Chromosome 3"/>
</dbReference>
<dbReference type="SUPFAM" id="SSF103473">
    <property type="entry name" value="MFS general substrate transporter"/>
    <property type="match status" value="1"/>
</dbReference>
<dbReference type="RefSeq" id="XP_066829773.1">
    <property type="nucleotide sequence ID" value="XM_066972878.1"/>
</dbReference>
<protein>
    <recommendedName>
        <fullName evidence="7">Major facilitator superfamily (MFS) profile domain-containing protein</fullName>
    </recommendedName>
</protein>
<evidence type="ECO:0000313" key="8">
    <source>
        <dbReference type="EMBL" id="CAK9438611.1"/>
    </source>
</evidence>
<reference evidence="8 9" key="1">
    <citation type="submission" date="2024-03" db="EMBL/GenBank/DDBJ databases">
        <authorList>
            <person name="Brejova B."/>
        </authorList>
    </citation>
    <scope>NUCLEOTIDE SEQUENCE [LARGE SCALE GENOMIC DNA]</scope>
    <source>
        <strain evidence="8 9">CBS 14171</strain>
    </source>
</reference>
<dbReference type="InterPro" id="IPR036259">
    <property type="entry name" value="MFS_trans_sf"/>
</dbReference>
<dbReference type="Pfam" id="PF07690">
    <property type="entry name" value="MFS_1"/>
    <property type="match status" value="1"/>
</dbReference>
<evidence type="ECO:0000256" key="2">
    <source>
        <dbReference type="ARBA" id="ARBA00022448"/>
    </source>
</evidence>
<keyword evidence="3 6" id="KW-0812">Transmembrane</keyword>
<evidence type="ECO:0000256" key="4">
    <source>
        <dbReference type="ARBA" id="ARBA00022989"/>
    </source>
</evidence>
<keyword evidence="5 6" id="KW-0472">Membrane</keyword>
<keyword evidence="9" id="KW-1185">Reference proteome</keyword>
<dbReference type="CDD" id="cd17330">
    <property type="entry name" value="MFS_SLC46_TetA_like"/>
    <property type="match status" value="1"/>
</dbReference>
<evidence type="ECO:0000256" key="5">
    <source>
        <dbReference type="ARBA" id="ARBA00023136"/>
    </source>
</evidence>
<dbReference type="InterPro" id="IPR020846">
    <property type="entry name" value="MFS_dom"/>
</dbReference>
<feature type="transmembrane region" description="Helical" evidence="6">
    <location>
        <begin position="386"/>
        <end position="405"/>
    </location>
</feature>
<feature type="transmembrane region" description="Helical" evidence="6">
    <location>
        <begin position="417"/>
        <end position="438"/>
    </location>
</feature>
<dbReference type="PANTHER" id="PTHR23504:SF15">
    <property type="entry name" value="MAJOR FACILITATOR SUPERFAMILY (MFS) PROFILE DOMAIN-CONTAINING PROTEIN"/>
    <property type="match status" value="1"/>
</dbReference>
<sequence length="541" mass="60335">MAQGSFWEQMRGFPTQQLTLLCLIRLGEPMVFTSIFSYIFFMIRDFGIAKTTAEIATYAGYLSATFAIFQFLFCLQYAHASTKFGRKPVLLFGVIGTAVSTLVFGFSRNFTMAMVARSMMGALNGNISVLRVAIGEVATQKKHQNIAFSALAVMWGVGSIIGPLIGSSRLFTRPKTQMAAGNESGYDAFVESYPYAMSNIVLAGYLLFSFILAFLFLEETAPEFNKRRDYGLEIGDFLLKKMGYKVQSRHGYREVDEAEREVFVREDQIYEAVEEEEEEEEVESELLSRRFGDAARRRYSSEPLGLGPVISSDSRSIVSANARSSFTKEILTTPVVQTVLSNFLFCFHTVLYSEFFPVLLASPLASEKIHFPFTLVGGFGWETDDIGHLLSSTGIVGTIAVVVLFPILDHHLKTSTILILSFLLMPVVYASIPYIMFTGQWSTFWLYFASLTNTILASVGFPVSMILIHRASPEKHRALINGASISLNSLARGISPILFGYFMTWCNEKELGGVPWLVLGLLASVCLLQSFAMKDYDEEEQ</sequence>